<evidence type="ECO:0000256" key="1">
    <source>
        <dbReference type="SAM" id="Phobius"/>
    </source>
</evidence>
<comment type="caution">
    <text evidence="2">The sequence shown here is derived from an EMBL/GenBank/DDBJ whole genome shotgun (WGS) entry which is preliminary data.</text>
</comment>
<feature type="transmembrane region" description="Helical" evidence="1">
    <location>
        <begin position="33"/>
        <end position="52"/>
    </location>
</feature>
<evidence type="ECO:0000313" key="3">
    <source>
        <dbReference type="Proteomes" id="UP000581447"/>
    </source>
</evidence>
<feature type="transmembrane region" description="Helical" evidence="1">
    <location>
        <begin position="6"/>
        <end position="21"/>
    </location>
</feature>
<keyword evidence="1" id="KW-0812">Transmembrane</keyword>
<sequence length="68" mass="7442">MLNAVLSIAMLSAFLLLYGAWKRWSRDGASQQIWLMIAAALVIFANVAIWVVPDQKGQSLVTGGVDQH</sequence>
<gene>
    <name evidence="2" type="ORF">GGR91_001284</name>
</gene>
<accession>A0A840B1B9</accession>
<keyword evidence="3" id="KW-1185">Reference proteome</keyword>
<dbReference type="RefSeq" id="WP_183941173.1">
    <property type="nucleotide sequence ID" value="NZ_BAABBG010000023.1"/>
</dbReference>
<evidence type="ECO:0000313" key="2">
    <source>
        <dbReference type="EMBL" id="MBB3943062.1"/>
    </source>
</evidence>
<reference evidence="2 3" key="1">
    <citation type="submission" date="2020-08" db="EMBL/GenBank/DDBJ databases">
        <title>Genomic Encyclopedia of Type Strains, Phase IV (KMG-IV): sequencing the most valuable type-strain genomes for metagenomic binning, comparative biology and taxonomic classification.</title>
        <authorList>
            <person name="Goeker M."/>
        </authorList>
    </citation>
    <scope>NUCLEOTIDE SEQUENCE [LARGE SCALE GENOMIC DNA]</scope>
    <source>
        <strain evidence="2 3">DSM 29050</strain>
    </source>
</reference>
<proteinExistence type="predicted"/>
<protein>
    <submittedName>
        <fullName evidence="2">Uncharacterized protein</fullName>
    </submittedName>
</protein>
<keyword evidence="1" id="KW-1133">Transmembrane helix</keyword>
<name>A0A840B1B9_9SPHN</name>
<dbReference type="AlphaFoldDB" id="A0A840B1B9"/>
<dbReference type="EMBL" id="JACIEA010000001">
    <property type="protein sequence ID" value="MBB3943062.1"/>
    <property type="molecule type" value="Genomic_DNA"/>
</dbReference>
<dbReference type="Proteomes" id="UP000581447">
    <property type="component" value="Unassembled WGS sequence"/>
</dbReference>
<keyword evidence="1" id="KW-0472">Membrane</keyword>
<organism evidence="2 3">
    <name type="scientific">Sphingorhabdus rigui</name>
    <dbReference type="NCBI Taxonomy" id="1282858"/>
    <lineage>
        <taxon>Bacteria</taxon>
        <taxon>Pseudomonadati</taxon>
        <taxon>Pseudomonadota</taxon>
        <taxon>Alphaproteobacteria</taxon>
        <taxon>Sphingomonadales</taxon>
        <taxon>Sphingomonadaceae</taxon>
        <taxon>Sphingorhabdus</taxon>
    </lineage>
</organism>